<evidence type="ECO:0000313" key="2">
    <source>
        <dbReference type="Proteomes" id="UP000254927"/>
    </source>
</evidence>
<dbReference type="GeneID" id="93351112"/>
<dbReference type="RefSeq" id="WP_074896590.1">
    <property type="nucleotide sequence ID" value="NZ_CP031252.1"/>
</dbReference>
<gene>
    <name evidence="1" type="ORF">NCTC10660_00092</name>
</gene>
<evidence type="ECO:0000313" key="1">
    <source>
        <dbReference type="EMBL" id="STZ66641.1"/>
    </source>
</evidence>
<dbReference type="Proteomes" id="UP000254927">
    <property type="component" value="Unassembled WGS sequence"/>
</dbReference>
<protein>
    <submittedName>
        <fullName evidence="1">Uncharacterized protein</fullName>
    </submittedName>
</protein>
<dbReference type="AlphaFoldDB" id="A0A378TV33"/>
<reference evidence="1 2" key="1">
    <citation type="submission" date="2018-06" db="EMBL/GenBank/DDBJ databases">
        <authorList>
            <consortium name="Pathogen Informatics"/>
            <person name="Doyle S."/>
        </authorList>
    </citation>
    <scope>NUCLEOTIDE SEQUENCE [LARGE SCALE GENOMIC DNA]</scope>
    <source>
        <strain evidence="1 2">NCTC10660</strain>
    </source>
</reference>
<dbReference type="EMBL" id="UGQW01000001">
    <property type="protein sequence ID" value="STZ66641.1"/>
    <property type="molecule type" value="Genomic_DNA"/>
</dbReference>
<accession>A0A378TV33</accession>
<organism evidence="1 2">
    <name type="scientific">Neisseria elongata</name>
    <dbReference type="NCBI Taxonomy" id="495"/>
    <lineage>
        <taxon>Bacteria</taxon>
        <taxon>Pseudomonadati</taxon>
        <taxon>Pseudomonadota</taxon>
        <taxon>Betaproteobacteria</taxon>
        <taxon>Neisseriales</taxon>
        <taxon>Neisseriaceae</taxon>
        <taxon>Neisseria</taxon>
    </lineage>
</organism>
<proteinExistence type="predicted"/>
<name>A0A378TV33_NEIEL</name>
<sequence length="124" mass="14391">MAYTIPKAAVIPYPPQKLHEFKLIWFEYVDNLHFGLNPAGFVDNAEPYLDIARQRFLEAGWAGDGEISLMWIPPFAINDIDGTRHMWTHTHGVVVWHVKQQSDGISWILYPPEEIDLNEYTPRD</sequence>